<dbReference type="AlphaFoldDB" id="A0A074VLN1"/>
<evidence type="ECO:0000313" key="11">
    <source>
        <dbReference type="Proteomes" id="UP000030672"/>
    </source>
</evidence>
<keyword evidence="3" id="KW-0808">Transferase</keyword>
<dbReference type="Proteomes" id="UP000030672">
    <property type="component" value="Unassembled WGS sequence"/>
</dbReference>
<dbReference type="Gene3D" id="1.20.120.1750">
    <property type="match status" value="1"/>
</dbReference>
<dbReference type="CDD" id="cd20336">
    <property type="entry name" value="Rcat_RBR"/>
    <property type="match status" value="1"/>
</dbReference>
<accession>A0A074VLN1</accession>
<dbReference type="PANTHER" id="PTHR11685">
    <property type="entry name" value="RBR FAMILY RING FINGER AND IBR DOMAIN-CONTAINING"/>
    <property type="match status" value="1"/>
</dbReference>
<proteinExistence type="predicted"/>
<dbReference type="GO" id="GO:0008270">
    <property type="term" value="F:zinc ion binding"/>
    <property type="evidence" value="ECO:0007669"/>
    <property type="project" value="UniProtKB-KW"/>
</dbReference>
<evidence type="ECO:0000256" key="4">
    <source>
        <dbReference type="ARBA" id="ARBA00022723"/>
    </source>
</evidence>
<sequence>RSFWPARCCSNTPISLDHVEDLLTTENFNMSLRRERDWSVGLRPTLYCARPSCSQPLMSISNSGENITCSACSSQTCKTCTGLAHEGSCQFDETTELVLSALNYGTFKRCPQCNEMIELTEGCNHMTCVTCRYEFCWLCSR</sequence>
<evidence type="ECO:0000256" key="6">
    <source>
        <dbReference type="ARBA" id="ARBA00022771"/>
    </source>
</evidence>
<evidence type="ECO:0000313" key="10">
    <source>
        <dbReference type="EMBL" id="KEQ58577.1"/>
    </source>
</evidence>
<dbReference type="InterPro" id="IPR044066">
    <property type="entry name" value="TRIAD_supradom"/>
</dbReference>
<keyword evidence="7" id="KW-0833">Ubl conjugation pathway</keyword>
<evidence type="ECO:0000256" key="7">
    <source>
        <dbReference type="ARBA" id="ARBA00022786"/>
    </source>
</evidence>
<feature type="non-terminal residue" evidence="10">
    <location>
        <position position="141"/>
    </location>
</feature>
<evidence type="ECO:0000256" key="8">
    <source>
        <dbReference type="ARBA" id="ARBA00022833"/>
    </source>
</evidence>
<dbReference type="PROSITE" id="PS51873">
    <property type="entry name" value="TRIAD"/>
    <property type="match status" value="1"/>
</dbReference>
<evidence type="ECO:0000259" key="9">
    <source>
        <dbReference type="PROSITE" id="PS51873"/>
    </source>
</evidence>
<reference evidence="10 11" key="1">
    <citation type="journal article" date="2014" name="BMC Genomics">
        <title>Genome sequencing of four Aureobasidium pullulans varieties: biotechnological potential, stress tolerance, and description of new species.</title>
        <authorList>
            <person name="Gostin Ar C."/>
            <person name="Ohm R.A."/>
            <person name="Kogej T."/>
            <person name="Sonjak S."/>
            <person name="Turk M."/>
            <person name="Zajc J."/>
            <person name="Zalar P."/>
            <person name="Grube M."/>
            <person name="Sun H."/>
            <person name="Han J."/>
            <person name="Sharma A."/>
            <person name="Chiniquy J."/>
            <person name="Ngan C.Y."/>
            <person name="Lipzen A."/>
            <person name="Barry K."/>
            <person name="Grigoriev I.V."/>
            <person name="Gunde-Cimerman N."/>
        </authorList>
    </citation>
    <scope>NUCLEOTIDE SEQUENCE [LARGE SCALE GENOMIC DNA]</scope>
    <source>
        <strain evidence="10 11">CBS 110374</strain>
    </source>
</reference>
<keyword evidence="5" id="KW-0677">Repeat</keyword>
<dbReference type="Pfam" id="PF22191">
    <property type="entry name" value="IBR_1"/>
    <property type="match status" value="1"/>
</dbReference>
<comment type="catalytic activity">
    <reaction evidence="1">
        <text>[E2 ubiquitin-conjugating enzyme]-S-ubiquitinyl-L-cysteine + [acceptor protein]-L-lysine = [E2 ubiquitin-conjugating enzyme]-L-cysteine + [acceptor protein]-N(6)-ubiquitinyl-L-lysine.</text>
        <dbReference type="EC" id="2.3.2.31"/>
    </reaction>
</comment>
<dbReference type="RefSeq" id="XP_040875600.1">
    <property type="nucleotide sequence ID" value="XM_041019040.1"/>
</dbReference>
<dbReference type="Pfam" id="PF01485">
    <property type="entry name" value="IBR"/>
    <property type="match status" value="1"/>
</dbReference>
<evidence type="ECO:0000256" key="5">
    <source>
        <dbReference type="ARBA" id="ARBA00022737"/>
    </source>
</evidence>
<keyword evidence="6" id="KW-0863">Zinc-finger</keyword>
<evidence type="ECO:0000256" key="1">
    <source>
        <dbReference type="ARBA" id="ARBA00001798"/>
    </source>
</evidence>
<dbReference type="InterPro" id="IPR002867">
    <property type="entry name" value="IBR_dom"/>
</dbReference>
<evidence type="ECO:0000256" key="2">
    <source>
        <dbReference type="ARBA" id="ARBA00012251"/>
    </source>
</evidence>
<feature type="non-terminal residue" evidence="10">
    <location>
        <position position="1"/>
    </location>
</feature>
<dbReference type="GeneID" id="63912413"/>
<dbReference type="EC" id="2.3.2.31" evidence="2"/>
<dbReference type="EMBL" id="KL584854">
    <property type="protein sequence ID" value="KEQ58577.1"/>
    <property type="molecule type" value="Genomic_DNA"/>
</dbReference>
<gene>
    <name evidence="10" type="ORF">M437DRAFT_22370</name>
</gene>
<keyword evidence="8" id="KW-0862">Zinc</keyword>
<dbReference type="STRING" id="1043003.A0A074VLN1"/>
<organism evidence="10 11">
    <name type="scientific">Aureobasidium melanogenum (strain CBS 110374)</name>
    <name type="common">Aureobasidium pullulans var. melanogenum</name>
    <dbReference type="NCBI Taxonomy" id="1043003"/>
    <lineage>
        <taxon>Eukaryota</taxon>
        <taxon>Fungi</taxon>
        <taxon>Dikarya</taxon>
        <taxon>Ascomycota</taxon>
        <taxon>Pezizomycotina</taxon>
        <taxon>Dothideomycetes</taxon>
        <taxon>Dothideomycetidae</taxon>
        <taxon>Dothideales</taxon>
        <taxon>Saccotheciaceae</taxon>
        <taxon>Aureobasidium</taxon>
    </lineage>
</organism>
<feature type="domain" description="RING-type" evidence="9">
    <location>
        <begin position="1"/>
        <end position="141"/>
    </location>
</feature>
<keyword evidence="11" id="KW-1185">Reference proteome</keyword>
<evidence type="ECO:0000256" key="3">
    <source>
        <dbReference type="ARBA" id="ARBA00022679"/>
    </source>
</evidence>
<dbReference type="SUPFAM" id="SSF57850">
    <property type="entry name" value="RING/U-box"/>
    <property type="match status" value="1"/>
</dbReference>
<name>A0A074VLN1_AURM1</name>
<keyword evidence="4" id="KW-0479">Metal-binding</keyword>
<dbReference type="InterPro" id="IPR031127">
    <property type="entry name" value="E3_UB_ligase_RBR"/>
</dbReference>
<protein>
    <recommendedName>
        <fullName evidence="2">RBR-type E3 ubiquitin transferase</fullName>
        <ecNumber evidence="2">2.3.2.31</ecNumber>
    </recommendedName>
</protein>
<dbReference type="GO" id="GO:0016567">
    <property type="term" value="P:protein ubiquitination"/>
    <property type="evidence" value="ECO:0007669"/>
    <property type="project" value="InterPro"/>
</dbReference>
<dbReference type="GO" id="GO:0061630">
    <property type="term" value="F:ubiquitin protein ligase activity"/>
    <property type="evidence" value="ECO:0007669"/>
    <property type="project" value="UniProtKB-EC"/>
</dbReference>
<dbReference type="HOGENOM" id="CLU_022048_5_3_1"/>